<sequence length="117" mass="12547">MRGLIFFLIPVVVILLALGHSHGAGLSPGHAVFHVATVILAAVLLYVATAAYARVRAGRFKWLVAAFAILLLRELTLSISMYAQIVLLVPGTDIPLDHLMGLLGLAVLAYALFKPVY</sequence>
<feature type="transmembrane region" description="Helical" evidence="1">
    <location>
        <begin position="95"/>
        <end position="113"/>
    </location>
</feature>
<evidence type="ECO:0000256" key="1">
    <source>
        <dbReference type="SAM" id="Phobius"/>
    </source>
</evidence>
<accession>A0A7L4PAK5</accession>
<organism evidence="2 3">
    <name type="scientific">Pyrobaculum arsenaticum</name>
    <dbReference type="NCBI Taxonomy" id="121277"/>
    <lineage>
        <taxon>Archaea</taxon>
        <taxon>Thermoproteota</taxon>
        <taxon>Thermoprotei</taxon>
        <taxon>Thermoproteales</taxon>
        <taxon>Thermoproteaceae</taxon>
        <taxon>Pyrobaculum</taxon>
    </lineage>
</organism>
<dbReference type="EMBL" id="JAAVJF010000001">
    <property type="protein sequence ID" value="NYR14906.1"/>
    <property type="molecule type" value="Genomic_DNA"/>
</dbReference>
<name>A0A7L4PAK5_9CREN</name>
<dbReference type="Proteomes" id="UP000554766">
    <property type="component" value="Unassembled WGS sequence"/>
</dbReference>
<comment type="caution">
    <text evidence="2">The sequence shown here is derived from an EMBL/GenBank/DDBJ whole genome shotgun (WGS) entry which is preliminary data.</text>
</comment>
<keyword evidence="1" id="KW-1133">Transmembrane helix</keyword>
<reference evidence="2 3" key="1">
    <citation type="journal article" date="2020" name="Nat. Commun.">
        <title>The structures of two archaeal type IV pili illuminate evolutionary relationships.</title>
        <authorList>
            <person name="Wang F."/>
            <person name="Baquero D.P."/>
            <person name="Su Z."/>
            <person name="Beltran L.C."/>
            <person name="Prangishvili D."/>
            <person name="Krupovic M."/>
            <person name="Egelman E.H."/>
        </authorList>
    </citation>
    <scope>NUCLEOTIDE SEQUENCE [LARGE SCALE GENOMIC DNA]</scope>
    <source>
        <strain evidence="2 3">2GA</strain>
    </source>
</reference>
<dbReference type="AlphaFoldDB" id="A0A7L4PAK5"/>
<gene>
    <name evidence="2" type="ORF">HC235_02800</name>
</gene>
<feature type="transmembrane region" description="Helical" evidence="1">
    <location>
        <begin position="33"/>
        <end position="55"/>
    </location>
</feature>
<keyword evidence="1" id="KW-0812">Transmembrane</keyword>
<dbReference type="RefSeq" id="WP_011900076.1">
    <property type="nucleotide sequence ID" value="NZ_JAAVJF010000001.1"/>
</dbReference>
<feature type="transmembrane region" description="Helical" evidence="1">
    <location>
        <begin position="62"/>
        <end position="83"/>
    </location>
</feature>
<keyword evidence="1" id="KW-0472">Membrane</keyword>
<protein>
    <submittedName>
        <fullName evidence="2">Uncharacterized protein</fullName>
    </submittedName>
</protein>
<keyword evidence="3" id="KW-1185">Reference proteome</keyword>
<evidence type="ECO:0000313" key="3">
    <source>
        <dbReference type="Proteomes" id="UP000554766"/>
    </source>
</evidence>
<dbReference type="OMA" id="RAGRFKW"/>
<proteinExistence type="predicted"/>
<evidence type="ECO:0000313" key="2">
    <source>
        <dbReference type="EMBL" id="NYR14906.1"/>
    </source>
</evidence>
<dbReference type="GeneID" id="5055390"/>